<feature type="compositionally biased region" description="Basic residues" evidence="3">
    <location>
        <begin position="68"/>
        <end position="97"/>
    </location>
</feature>
<dbReference type="GO" id="GO:0045292">
    <property type="term" value="P:mRNA cis splicing, via spliceosome"/>
    <property type="evidence" value="ECO:0007669"/>
    <property type="project" value="TreeGrafter"/>
</dbReference>
<feature type="region of interest" description="Disordered" evidence="3">
    <location>
        <begin position="473"/>
        <end position="503"/>
    </location>
</feature>
<dbReference type="InterPro" id="IPR018816">
    <property type="entry name" value="Cactin_central"/>
</dbReference>
<evidence type="ECO:0000256" key="3">
    <source>
        <dbReference type="SAM" id="MobiDB-lite"/>
    </source>
</evidence>
<organism evidence="6 7">
    <name type="scientific">Seminavis robusta</name>
    <dbReference type="NCBI Taxonomy" id="568900"/>
    <lineage>
        <taxon>Eukaryota</taxon>
        <taxon>Sar</taxon>
        <taxon>Stramenopiles</taxon>
        <taxon>Ochrophyta</taxon>
        <taxon>Bacillariophyta</taxon>
        <taxon>Bacillariophyceae</taxon>
        <taxon>Bacillariophycidae</taxon>
        <taxon>Naviculales</taxon>
        <taxon>Naviculaceae</taxon>
        <taxon>Seminavis</taxon>
    </lineage>
</organism>
<dbReference type="EMBL" id="CAICTM010000218">
    <property type="protein sequence ID" value="CAB9505133.1"/>
    <property type="molecule type" value="Genomic_DNA"/>
</dbReference>
<feature type="compositionally biased region" description="Basic and acidic residues" evidence="3">
    <location>
        <begin position="42"/>
        <end position="57"/>
    </location>
</feature>
<feature type="compositionally biased region" description="Low complexity" evidence="3">
    <location>
        <begin position="98"/>
        <end position="113"/>
    </location>
</feature>
<evidence type="ECO:0000256" key="1">
    <source>
        <dbReference type="ARBA" id="ARBA00006895"/>
    </source>
</evidence>
<gene>
    <name evidence="6" type="ORF">SEMRO_219_G090590.1</name>
</gene>
<dbReference type="Proteomes" id="UP001153069">
    <property type="component" value="Unassembled WGS sequence"/>
</dbReference>
<reference evidence="6" key="1">
    <citation type="submission" date="2020-06" db="EMBL/GenBank/DDBJ databases">
        <authorList>
            <consortium name="Plant Systems Biology data submission"/>
        </authorList>
    </citation>
    <scope>NUCLEOTIDE SEQUENCE</scope>
    <source>
        <strain evidence="6">D6</strain>
    </source>
</reference>
<dbReference type="SMART" id="SM01050">
    <property type="entry name" value="CactinC_cactus"/>
    <property type="match status" value="1"/>
</dbReference>
<dbReference type="Pfam" id="PF10312">
    <property type="entry name" value="Cactin_mid"/>
    <property type="match status" value="1"/>
</dbReference>
<dbReference type="InterPro" id="IPR019134">
    <property type="entry name" value="Cactin_C"/>
</dbReference>
<evidence type="ECO:0000313" key="7">
    <source>
        <dbReference type="Proteomes" id="UP001153069"/>
    </source>
</evidence>
<accession>A0A9N8H7Z5</accession>
<evidence type="ECO:0000256" key="2">
    <source>
        <dbReference type="ARBA" id="ARBA00034534"/>
    </source>
</evidence>
<feature type="compositionally biased region" description="Basic and acidic residues" evidence="3">
    <location>
        <begin position="480"/>
        <end position="492"/>
    </location>
</feature>
<proteinExistence type="inferred from homology"/>
<comment type="similarity">
    <text evidence="1">Belongs to the CACTIN family.</text>
</comment>
<feature type="domain" description="Splicing factor cactin central" evidence="5">
    <location>
        <begin position="231"/>
        <end position="456"/>
    </location>
</feature>
<dbReference type="PANTHER" id="PTHR21737">
    <property type="entry name" value="POLYGLUTAMINE BINDING PROTEIN 1/MARVEL MEMBRANE-ASSOCIATING DOMAIN CONTAINING 3"/>
    <property type="match status" value="1"/>
</dbReference>
<evidence type="ECO:0000259" key="4">
    <source>
        <dbReference type="Pfam" id="PF09732"/>
    </source>
</evidence>
<dbReference type="AlphaFoldDB" id="A0A9N8H7Z5"/>
<name>A0A9N8H7Z5_9STRA</name>
<evidence type="ECO:0000313" key="6">
    <source>
        <dbReference type="EMBL" id="CAB9505133.1"/>
    </source>
</evidence>
<protein>
    <recommendedName>
        <fullName evidence="2">Splicing factor Cactin</fullName>
    </recommendedName>
</protein>
<keyword evidence="7" id="KW-1185">Reference proteome</keyword>
<evidence type="ECO:0000259" key="5">
    <source>
        <dbReference type="Pfam" id="PF10312"/>
    </source>
</evidence>
<dbReference type="GO" id="GO:0005737">
    <property type="term" value="C:cytoplasm"/>
    <property type="evidence" value="ECO:0007669"/>
    <property type="project" value="TreeGrafter"/>
</dbReference>
<dbReference type="OrthoDB" id="265955at2759"/>
<dbReference type="Pfam" id="PF09732">
    <property type="entry name" value="CactinC_cactus"/>
    <property type="match status" value="1"/>
</dbReference>
<comment type="caution">
    <text evidence="6">The sequence shown here is derived from an EMBL/GenBank/DDBJ whole genome shotgun (WGS) entry which is preliminary data.</text>
</comment>
<dbReference type="GO" id="GO:0005681">
    <property type="term" value="C:spliceosomal complex"/>
    <property type="evidence" value="ECO:0007669"/>
    <property type="project" value="TreeGrafter"/>
</dbReference>
<feature type="domain" description="Splicing factor Cactin C-terminal" evidence="4">
    <location>
        <begin position="530"/>
        <end position="653"/>
    </location>
</feature>
<dbReference type="PANTHER" id="PTHR21737:SF4">
    <property type="entry name" value="SPLICING FACTOR CACTIN"/>
    <property type="match status" value="1"/>
</dbReference>
<sequence length="653" mass="76963">MASPDDEDSRDEKKRRRKDDRSKKREEDDDEDRKSSRRKDRKRDDRKEKKRGRKDDSESSSDEEEDRKRHRKSKSSKKKRSRREDKKRHKKKHKRKVSSSSSSEDSDSSSSDDNNNEHRTTKKVVNKKLLEKLAAKGETLEEWRERKSQKRANRIASKFGYTAEENPFNDPNLHEAFTWKKKEEKAALNKDGTSASKPDNVFDEIDKVRKRRADRELQFEEMERIRAEEARMKELENYDEWARKEEEFHLVQQRQRSAIRLVEGREKPIDVLAKNLLLFGLSEEDRNSRGSVKYQERYNALNALESLEAELEEPHNLLKHLKRNELEELLVDIKAFMTLEREASSGQAMLQDDSINLVLKYWEALRIVAEDEIKYLNTGGKDGSHASMVQDVQKIFKGQSPDALVKMKGEVEQKLRSSAVSGDAYGADDSRDRDYWKTVLEQLQVYLAKTELSEQHSKMLVCQLEKLEQKKSELSQQSSEAKKEDATEEQQKNESAGSMMPKNVATDFGNLEEELGLTDEIDMHAQSYSWQDKYRPRKPRYFNRVKTGYDWNKYNQTHYDHDNPPPKIVQGYKFNIFYPDLIDPTKTPQYSLEPADSDEFCILRFSAGPPYEDVAFKIINREWNRSRKRGFKNTFERGVLSVYFNFATHWYRR</sequence>
<feature type="region of interest" description="Disordered" evidence="3">
    <location>
        <begin position="1"/>
        <end position="128"/>
    </location>
</feature>